<feature type="domain" description="Histidine kinase" evidence="13">
    <location>
        <begin position="250"/>
        <end position="487"/>
    </location>
</feature>
<dbReference type="InterPro" id="IPR003661">
    <property type="entry name" value="HisK_dim/P_dom"/>
</dbReference>
<dbReference type="SUPFAM" id="SSF55874">
    <property type="entry name" value="ATPase domain of HSP90 chaperone/DNA topoisomerase II/histidine kinase"/>
    <property type="match status" value="1"/>
</dbReference>
<evidence type="ECO:0000259" key="14">
    <source>
        <dbReference type="PROSITE" id="PS50885"/>
    </source>
</evidence>
<dbReference type="CDD" id="cd06225">
    <property type="entry name" value="HAMP"/>
    <property type="match status" value="1"/>
</dbReference>
<dbReference type="SMART" id="SM00388">
    <property type="entry name" value="HisKA"/>
    <property type="match status" value="1"/>
</dbReference>
<dbReference type="SMART" id="SM00304">
    <property type="entry name" value="HAMP"/>
    <property type="match status" value="1"/>
</dbReference>
<dbReference type="Gene3D" id="1.10.287.130">
    <property type="match status" value="1"/>
</dbReference>
<dbReference type="InterPro" id="IPR050428">
    <property type="entry name" value="TCS_sensor_his_kinase"/>
</dbReference>
<dbReference type="SMART" id="SM00387">
    <property type="entry name" value="HATPase_c"/>
    <property type="match status" value="1"/>
</dbReference>
<evidence type="ECO:0000256" key="4">
    <source>
        <dbReference type="ARBA" id="ARBA00022553"/>
    </source>
</evidence>
<comment type="subcellular location">
    <subcellularLocation>
        <location evidence="2">Cell membrane</location>
    </subcellularLocation>
</comment>
<dbReference type="Pfam" id="PF00512">
    <property type="entry name" value="HisKA"/>
    <property type="match status" value="1"/>
</dbReference>
<feature type="compositionally biased region" description="Polar residues" evidence="11">
    <location>
        <begin position="497"/>
        <end position="510"/>
    </location>
</feature>
<dbReference type="RefSeq" id="WP_053055412.1">
    <property type="nucleotide sequence ID" value="NZ_LBDA02000034.1"/>
</dbReference>
<dbReference type="PANTHER" id="PTHR45436:SF5">
    <property type="entry name" value="SENSOR HISTIDINE KINASE TRCS"/>
    <property type="match status" value="1"/>
</dbReference>
<dbReference type="InterPro" id="IPR004358">
    <property type="entry name" value="Sig_transdc_His_kin-like_C"/>
</dbReference>
<dbReference type="AlphaFoldDB" id="A0A1J4Q0Y5"/>
<dbReference type="Gene3D" id="6.10.340.10">
    <property type="match status" value="1"/>
</dbReference>
<name>A0A1J4Q0Y5_9ACTN</name>
<keyword evidence="7" id="KW-0418">Kinase</keyword>
<dbReference type="PROSITE" id="PS50109">
    <property type="entry name" value="HIS_KIN"/>
    <property type="match status" value="1"/>
</dbReference>
<evidence type="ECO:0000259" key="13">
    <source>
        <dbReference type="PROSITE" id="PS50109"/>
    </source>
</evidence>
<keyword evidence="9" id="KW-0902">Two-component regulatory system</keyword>
<dbReference type="Gene3D" id="3.30.565.10">
    <property type="entry name" value="Histidine kinase-like ATPase, C-terminal domain"/>
    <property type="match status" value="1"/>
</dbReference>
<evidence type="ECO:0000256" key="1">
    <source>
        <dbReference type="ARBA" id="ARBA00000085"/>
    </source>
</evidence>
<dbReference type="SUPFAM" id="SSF158472">
    <property type="entry name" value="HAMP domain-like"/>
    <property type="match status" value="1"/>
</dbReference>
<keyword evidence="16" id="KW-1185">Reference proteome</keyword>
<gene>
    <name evidence="15" type="ORF">VT52_015670</name>
</gene>
<evidence type="ECO:0000256" key="12">
    <source>
        <dbReference type="SAM" id="Phobius"/>
    </source>
</evidence>
<keyword evidence="5" id="KW-0808">Transferase</keyword>
<evidence type="ECO:0000313" key="15">
    <source>
        <dbReference type="EMBL" id="OIK26658.1"/>
    </source>
</evidence>
<evidence type="ECO:0000313" key="16">
    <source>
        <dbReference type="Proteomes" id="UP000034838"/>
    </source>
</evidence>
<evidence type="ECO:0000256" key="5">
    <source>
        <dbReference type="ARBA" id="ARBA00022679"/>
    </source>
</evidence>
<feature type="domain" description="HAMP" evidence="14">
    <location>
        <begin position="176"/>
        <end position="235"/>
    </location>
</feature>
<dbReference type="FunFam" id="1.10.287.130:FF:000001">
    <property type="entry name" value="Two-component sensor histidine kinase"/>
    <property type="match status" value="1"/>
</dbReference>
<dbReference type="InterPro" id="IPR003594">
    <property type="entry name" value="HATPase_dom"/>
</dbReference>
<evidence type="ECO:0000256" key="9">
    <source>
        <dbReference type="ARBA" id="ARBA00023012"/>
    </source>
</evidence>
<proteinExistence type="predicted"/>
<feature type="region of interest" description="Disordered" evidence="11">
    <location>
        <begin position="491"/>
        <end position="510"/>
    </location>
</feature>
<keyword evidence="10 12" id="KW-0472">Membrane</keyword>
<dbReference type="InterPro" id="IPR005467">
    <property type="entry name" value="His_kinase_dom"/>
</dbReference>
<comment type="catalytic activity">
    <reaction evidence="1">
        <text>ATP + protein L-histidine = ADP + protein N-phospho-L-histidine.</text>
        <dbReference type="EC" id="2.7.13.3"/>
    </reaction>
</comment>
<dbReference type="Proteomes" id="UP000034838">
    <property type="component" value="Unassembled WGS sequence"/>
</dbReference>
<dbReference type="PANTHER" id="PTHR45436">
    <property type="entry name" value="SENSOR HISTIDINE KINASE YKOH"/>
    <property type="match status" value="1"/>
</dbReference>
<dbReference type="Pfam" id="PF00672">
    <property type="entry name" value="HAMP"/>
    <property type="match status" value="1"/>
</dbReference>
<keyword evidence="6 12" id="KW-0812">Transmembrane</keyword>
<dbReference type="InterPro" id="IPR003660">
    <property type="entry name" value="HAMP_dom"/>
</dbReference>
<dbReference type="GO" id="GO:0005886">
    <property type="term" value="C:plasma membrane"/>
    <property type="evidence" value="ECO:0007669"/>
    <property type="project" value="UniProtKB-SubCell"/>
</dbReference>
<keyword evidence="4" id="KW-0597">Phosphoprotein</keyword>
<dbReference type="CDD" id="cd00082">
    <property type="entry name" value="HisKA"/>
    <property type="match status" value="1"/>
</dbReference>
<dbReference type="EMBL" id="LBDA02000034">
    <property type="protein sequence ID" value="OIK26658.1"/>
    <property type="molecule type" value="Genomic_DNA"/>
</dbReference>
<dbReference type="SUPFAM" id="SSF47384">
    <property type="entry name" value="Homodimeric domain of signal transducing histidine kinase"/>
    <property type="match status" value="1"/>
</dbReference>
<organism evidence="15 16">
    <name type="scientific">Streptomyces malaysiense</name>
    <dbReference type="NCBI Taxonomy" id="1428626"/>
    <lineage>
        <taxon>Bacteria</taxon>
        <taxon>Bacillati</taxon>
        <taxon>Actinomycetota</taxon>
        <taxon>Actinomycetes</taxon>
        <taxon>Kitasatosporales</taxon>
        <taxon>Streptomycetaceae</taxon>
        <taxon>Streptomyces</taxon>
    </lineage>
</organism>
<evidence type="ECO:0000256" key="2">
    <source>
        <dbReference type="ARBA" id="ARBA00004236"/>
    </source>
</evidence>
<evidence type="ECO:0000256" key="8">
    <source>
        <dbReference type="ARBA" id="ARBA00022989"/>
    </source>
</evidence>
<evidence type="ECO:0000256" key="11">
    <source>
        <dbReference type="SAM" id="MobiDB-lite"/>
    </source>
</evidence>
<protein>
    <recommendedName>
        <fullName evidence="3">histidine kinase</fullName>
        <ecNumber evidence="3">2.7.13.3</ecNumber>
    </recommendedName>
</protein>
<evidence type="ECO:0000256" key="7">
    <source>
        <dbReference type="ARBA" id="ARBA00022777"/>
    </source>
</evidence>
<evidence type="ECO:0000256" key="6">
    <source>
        <dbReference type="ARBA" id="ARBA00022692"/>
    </source>
</evidence>
<dbReference type="PRINTS" id="PR00344">
    <property type="entry name" value="BCTRLSENSOR"/>
</dbReference>
<dbReference type="PROSITE" id="PS50885">
    <property type="entry name" value="HAMP"/>
    <property type="match status" value="1"/>
</dbReference>
<accession>A0A1J4Q0Y5</accession>
<dbReference type="EC" id="2.7.13.3" evidence="3"/>
<dbReference type="Pfam" id="PF02518">
    <property type="entry name" value="HATPase_c"/>
    <property type="match status" value="1"/>
</dbReference>
<dbReference type="OrthoDB" id="9786919at2"/>
<evidence type="ECO:0000256" key="10">
    <source>
        <dbReference type="ARBA" id="ARBA00023136"/>
    </source>
</evidence>
<dbReference type="GO" id="GO:0000155">
    <property type="term" value="F:phosphorelay sensor kinase activity"/>
    <property type="evidence" value="ECO:0007669"/>
    <property type="project" value="InterPro"/>
</dbReference>
<dbReference type="InterPro" id="IPR036097">
    <property type="entry name" value="HisK_dim/P_sf"/>
</dbReference>
<dbReference type="InterPro" id="IPR036890">
    <property type="entry name" value="HATPase_C_sf"/>
</dbReference>
<evidence type="ECO:0000256" key="3">
    <source>
        <dbReference type="ARBA" id="ARBA00012438"/>
    </source>
</evidence>
<sequence>MRLRARLALLVAALLTGAVAILGGGTLWWTRSHLVHEADTRLLRARAEPQPGRYGVPADRAQPPARQVALLRYGARGRLEEATPSDLTGDPDSLPDVPWRSALAGSRDGAIRTAQSVDGTLRYHWTAVRRPDGGVTVFAVSLGSVAQTTSLLLWSLVLGGGAVAAFGGGMGWWVMRRELRPLDDLVHATEAVAAGDLTRRTATTGPASPRSPRDEIGRLTTGFDHMITQLEASLAAREAARLRLEQFVADASHELRTPLALVRGYAELHGRGGLPPGPRLERAMARIASETERMTGLVEDLLLLARLDHEATGAETATDSATGADADSGRGEGGVLATSIDLTEVLAEAVEEHRTFGPAHPVELDLPDSPTTVRANRLRLRQILGNLLANVRNHTPPGTSTRITAEAVGPVVEIRVADHGPGIAAADRPYVFDRFFRPAGSRARTRAGSGLGLAIVAALVNSCDGTVSALETPGGGATFLVRLPRDPRERGAREVSANLQESFSAPRSWD</sequence>
<reference evidence="15" key="1">
    <citation type="submission" date="2016-10" db="EMBL/GenBank/DDBJ databases">
        <title>Genome sequence of Streptomyces malaysiense MUSC 136.</title>
        <authorList>
            <person name="Lee L.-H."/>
            <person name="Ser H.-L."/>
        </authorList>
    </citation>
    <scope>NUCLEOTIDE SEQUENCE [LARGE SCALE GENOMIC DNA]</scope>
    <source>
        <strain evidence="15">MUSC 136</strain>
    </source>
</reference>
<feature type="transmembrane region" description="Helical" evidence="12">
    <location>
        <begin position="151"/>
        <end position="175"/>
    </location>
</feature>
<keyword evidence="8 12" id="KW-1133">Transmembrane helix</keyword>
<comment type="caution">
    <text evidence="15">The sequence shown here is derived from an EMBL/GenBank/DDBJ whole genome shotgun (WGS) entry which is preliminary data.</text>
</comment>